<dbReference type="PANTHER" id="PTHR38118">
    <property type="entry name" value="ANCHORED CELL WALL PROTEIN 11-RELATED"/>
    <property type="match status" value="1"/>
</dbReference>
<organism evidence="3 4">
    <name type="scientific">Gigaspora rosea</name>
    <dbReference type="NCBI Taxonomy" id="44941"/>
    <lineage>
        <taxon>Eukaryota</taxon>
        <taxon>Fungi</taxon>
        <taxon>Fungi incertae sedis</taxon>
        <taxon>Mucoromycota</taxon>
        <taxon>Glomeromycotina</taxon>
        <taxon>Glomeromycetes</taxon>
        <taxon>Diversisporales</taxon>
        <taxon>Gigasporaceae</taxon>
        <taxon>Gigaspora</taxon>
    </lineage>
</organism>
<reference evidence="3 4" key="1">
    <citation type="submission" date="2018-06" db="EMBL/GenBank/DDBJ databases">
        <title>Comparative genomics reveals the genomic features of Rhizophagus irregularis, R. cerebriforme, R. diaphanum and Gigaspora rosea, and their symbiotic lifestyle signature.</title>
        <authorList>
            <person name="Morin E."/>
            <person name="San Clemente H."/>
            <person name="Chen E.C.H."/>
            <person name="De La Providencia I."/>
            <person name="Hainaut M."/>
            <person name="Kuo A."/>
            <person name="Kohler A."/>
            <person name="Murat C."/>
            <person name="Tang N."/>
            <person name="Roy S."/>
            <person name="Loubradou J."/>
            <person name="Henrissat B."/>
            <person name="Grigoriev I.V."/>
            <person name="Corradi N."/>
            <person name="Roux C."/>
            <person name="Martin F.M."/>
        </authorList>
    </citation>
    <scope>NUCLEOTIDE SEQUENCE [LARGE SCALE GENOMIC DNA]</scope>
    <source>
        <strain evidence="3 4">DAOM 194757</strain>
    </source>
</reference>
<evidence type="ECO:0000256" key="1">
    <source>
        <dbReference type="SAM" id="Phobius"/>
    </source>
</evidence>
<keyword evidence="4" id="KW-1185">Reference proteome</keyword>
<comment type="caution">
    <text evidence="3">The sequence shown here is derived from an EMBL/GenBank/DDBJ whole genome shotgun (WGS) entry which is preliminary data.</text>
</comment>
<feature type="transmembrane region" description="Helical" evidence="1">
    <location>
        <begin position="136"/>
        <end position="154"/>
    </location>
</feature>
<keyword evidence="1" id="KW-0812">Transmembrane</keyword>
<name>A0A397URM1_9GLOM</name>
<accession>A0A397URM1</accession>
<dbReference type="Proteomes" id="UP000266673">
    <property type="component" value="Unassembled WGS sequence"/>
</dbReference>
<gene>
    <name evidence="3" type="ORF">C2G38_2199497</name>
</gene>
<keyword evidence="1" id="KW-0472">Membrane</keyword>
<dbReference type="EMBL" id="QKWP01000981">
    <property type="protein sequence ID" value="RIB12884.1"/>
    <property type="molecule type" value="Genomic_DNA"/>
</dbReference>
<dbReference type="PANTHER" id="PTHR38118:SF2">
    <property type="entry name" value="CDP-ALCOHOL PHOSPHATIDYLTRANSFERASE PROTEIN"/>
    <property type="match status" value="1"/>
</dbReference>
<feature type="domain" description="DUF7707" evidence="2">
    <location>
        <begin position="2"/>
        <end position="93"/>
    </location>
</feature>
<sequence>MATKQGWCGEQTAVCDNNCKDNGTTGATTNTCDPIQFNYACVCSDGKSPDKTMYNMPVDYYKCISDQQDCTRKCGAANQACVNNCSGNCGATNIKTYTYKLPDATSTPSSSSPSSSSKSAPSSLLTPNYAIKSTPAITVAFSIVFLTSITTFLLRL</sequence>
<evidence type="ECO:0000313" key="3">
    <source>
        <dbReference type="EMBL" id="RIB12884.1"/>
    </source>
</evidence>
<dbReference type="InterPro" id="IPR056124">
    <property type="entry name" value="DUF7707"/>
</dbReference>
<dbReference type="Pfam" id="PF24808">
    <property type="entry name" value="DUF7707"/>
    <property type="match status" value="1"/>
</dbReference>
<protein>
    <recommendedName>
        <fullName evidence="2">DUF7707 domain-containing protein</fullName>
    </recommendedName>
</protein>
<proteinExistence type="predicted"/>
<evidence type="ECO:0000259" key="2">
    <source>
        <dbReference type="Pfam" id="PF24808"/>
    </source>
</evidence>
<keyword evidence="1" id="KW-1133">Transmembrane helix</keyword>
<dbReference type="OrthoDB" id="2425219at2759"/>
<dbReference type="AlphaFoldDB" id="A0A397URM1"/>
<evidence type="ECO:0000313" key="4">
    <source>
        <dbReference type="Proteomes" id="UP000266673"/>
    </source>
</evidence>